<organism evidence="1 2">
    <name type="scientific">Acinetobacter defluvii</name>
    <dbReference type="NCBI Taxonomy" id="1871111"/>
    <lineage>
        <taxon>Bacteria</taxon>
        <taxon>Pseudomonadati</taxon>
        <taxon>Pseudomonadota</taxon>
        <taxon>Gammaproteobacteria</taxon>
        <taxon>Moraxellales</taxon>
        <taxon>Moraxellaceae</taxon>
        <taxon>Acinetobacter</taxon>
    </lineage>
</organism>
<dbReference type="OrthoDB" id="6073551at2"/>
<gene>
    <name evidence="1" type="ORF">DJ533_14760</name>
</gene>
<sequence>MSDDELSEVQGQALYSLNRQEQGGLSFYTLSMEADIGLNANIRSLQVGCGGVNGPDKCDIDIQNFSLGCVANSAGICITLPKSNASQPNGQYINNGQYITSQEASANIPTSLLNNTLTNSPAVGDTNQNQLLDFVIKNPFFQFAIKNADSPSTREVVGVRLGGANVSGPMSFGALNTFSGYLTGIANLTMQGETNVGMTEKSNSYWQNASAYMGLNPQGVDVLGPPVAGARTNFTHLTINYGTVSRNGLNVLVNGNRVTQAKIQGLNLSSVVDDIGTNLSLNQGTAGICAFFICGGIDSMNISGWSQGIKDAILGIVKPAALNYVKQQLASGLGTNTSQLSTYQLPFNLSNVHQLYVNSNAFGLAISKQNIQYPGYAAAVNAGWSMYIPNGFTLNINEKTSSLVSNIASNSFARDGNITQLAAPYRNCYGGLTFC</sequence>
<keyword evidence="2" id="KW-1185">Reference proteome</keyword>
<name>A0A2S2FHT9_9GAMM</name>
<evidence type="ECO:0000313" key="2">
    <source>
        <dbReference type="Proteomes" id="UP000245977"/>
    </source>
</evidence>
<dbReference type="EMBL" id="CP029397">
    <property type="protein sequence ID" value="AWL30541.1"/>
    <property type="molecule type" value="Genomic_DNA"/>
</dbReference>
<evidence type="ECO:0000313" key="1">
    <source>
        <dbReference type="EMBL" id="AWL30541.1"/>
    </source>
</evidence>
<accession>A0A2S2FHT9</accession>
<dbReference type="Proteomes" id="UP000245977">
    <property type="component" value="Chromosome"/>
</dbReference>
<dbReference type="AlphaFoldDB" id="A0A2S2FHT9"/>
<proteinExistence type="predicted"/>
<reference evidence="1" key="1">
    <citation type="submission" date="2019-08" db="EMBL/GenBank/DDBJ databases">
        <title>The complete genome of Acinetobacter defluvii strain WCHAD010030.</title>
        <authorList>
            <person name="Hu Y."/>
            <person name="Qin J."/>
            <person name="Feng Y."/>
            <person name="Zong Z."/>
        </authorList>
    </citation>
    <scope>NUCLEOTIDE SEQUENCE</scope>
    <source>
        <strain evidence="1">WCHA30</strain>
    </source>
</reference>
<dbReference type="KEGG" id="adv:DJ533_14760"/>
<protein>
    <submittedName>
        <fullName evidence="1">Uncharacterized protein</fullName>
    </submittedName>
</protein>